<dbReference type="KEGG" id="pseb:EOK75_00680"/>
<dbReference type="GO" id="GO:0004519">
    <property type="term" value="F:endonuclease activity"/>
    <property type="evidence" value="ECO:0007669"/>
    <property type="project" value="UniProtKB-KW"/>
</dbReference>
<dbReference type="InterPro" id="IPR036691">
    <property type="entry name" value="Endo/exonu/phosph_ase_sf"/>
</dbReference>
<dbReference type="Gene3D" id="3.60.10.10">
    <property type="entry name" value="Endonuclease/exonuclease/phosphatase"/>
    <property type="match status" value="1"/>
</dbReference>
<dbReference type="InterPro" id="IPR005135">
    <property type="entry name" value="Endo/exonuclease/phosphatase"/>
</dbReference>
<proteinExistence type="predicted"/>
<dbReference type="Proteomes" id="UP000298631">
    <property type="component" value="Chromosome"/>
</dbReference>
<keyword evidence="2" id="KW-0540">Nuclease</keyword>
<name>A0A4P8EDM2_9RHOB</name>
<dbReference type="RefSeq" id="WP_137192149.1">
    <property type="nucleotide sequence ID" value="NZ_CP039964.1"/>
</dbReference>
<keyword evidence="3" id="KW-1185">Reference proteome</keyword>
<dbReference type="AlphaFoldDB" id="A0A4P8EDM2"/>
<evidence type="ECO:0000259" key="1">
    <source>
        <dbReference type="Pfam" id="PF03372"/>
    </source>
</evidence>
<evidence type="ECO:0000313" key="3">
    <source>
        <dbReference type="Proteomes" id="UP000298631"/>
    </source>
</evidence>
<evidence type="ECO:0000313" key="2">
    <source>
        <dbReference type="EMBL" id="QCO54465.1"/>
    </source>
</evidence>
<sequence>MAAAPHKPLRLATYNVEWFNGLFDDDGGLLADDERSARYGITRAEQLAALGIVFTAMDADGVMIIEAPDTGSRRLTSRALENFARFFGLRTTRALHGFTSSTEQEIAFLYDPDRIEASHQPIGAPPAEGDPAKGPRFDGVFWHDLNTDARPERIHFSKPPLEVAMTDLATDQNLRLIGVHAKSKAPHGARTPDEVTRVAIENRRKQLAQCLWLRNRVETHLAAGDPLVVMGDFNDGPGLDEYEKLFGKSGIEIVMGTDAPPEMRMVEPNAQMVLNRKVGIMPTSARFYDPVQKRYFGALLDFILVSPDLALRAPRWRIWHPMDDPDCWRTPELCDALLAASDHFPVTLDLPAVWTLDR</sequence>
<dbReference type="EMBL" id="CP039964">
    <property type="protein sequence ID" value="QCO54465.1"/>
    <property type="molecule type" value="Genomic_DNA"/>
</dbReference>
<feature type="domain" description="Endonuclease/exonuclease/phosphatase" evidence="1">
    <location>
        <begin position="172"/>
        <end position="343"/>
    </location>
</feature>
<reference evidence="2 3" key="1">
    <citation type="submission" date="2019-05" db="EMBL/GenBank/DDBJ databases">
        <title>Pseudorhodobacter turbinis sp. nov., isolated from the gut of the Korean turban shell.</title>
        <authorList>
            <person name="Jeong Y.-S."/>
            <person name="Kang W.-R."/>
            <person name="Bae J.-W."/>
        </authorList>
    </citation>
    <scope>NUCLEOTIDE SEQUENCE [LARGE SCALE GENOMIC DNA]</scope>
    <source>
        <strain evidence="2 3">S12M18</strain>
    </source>
</reference>
<keyword evidence="2" id="KW-0378">Hydrolase</keyword>
<dbReference type="OrthoDB" id="6199360at2"/>
<organism evidence="2 3">
    <name type="scientific">Pseudorhodobacter turbinis</name>
    <dbReference type="NCBI Taxonomy" id="2500533"/>
    <lineage>
        <taxon>Bacteria</taxon>
        <taxon>Pseudomonadati</taxon>
        <taxon>Pseudomonadota</taxon>
        <taxon>Alphaproteobacteria</taxon>
        <taxon>Rhodobacterales</taxon>
        <taxon>Paracoccaceae</taxon>
        <taxon>Pseudorhodobacter</taxon>
    </lineage>
</organism>
<keyword evidence="2" id="KW-0255">Endonuclease</keyword>
<gene>
    <name evidence="2" type="ORF">EOK75_00680</name>
</gene>
<protein>
    <submittedName>
        <fullName evidence="2">Endonuclease</fullName>
    </submittedName>
</protein>
<dbReference type="SUPFAM" id="SSF56219">
    <property type="entry name" value="DNase I-like"/>
    <property type="match status" value="1"/>
</dbReference>
<accession>A0A4P8EDM2</accession>
<dbReference type="Pfam" id="PF03372">
    <property type="entry name" value="Exo_endo_phos"/>
    <property type="match status" value="1"/>
</dbReference>